<reference evidence="2" key="1">
    <citation type="submission" date="2014-09" db="EMBL/GenBank/DDBJ databases">
        <authorList>
            <person name="Mudge J."/>
            <person name="Ramaraj T."/>
            <person name="Lindquist I.E."/>
            <person name="Bharti A.K."/>
            <person name="Sundararajan A."/>
            <person name="Cameron C.T."/>
            <person name="Woodward J.E."/>
            <person name="May G.D."/>
            <person name="Brubaker C."/>
            <person name="Broadhvest J."/>
            <person name="Wilkins T.A."/>
        </authorList>
    </citation>
    <scope>NUCLEOTIDE SEQUENCE</scope>
    <source>
        <strain evidence="2">cv. AKA8401</strain>
    </source>
</reference>
<protein>
    <submittedName>
        <fullName evidence="1">Uncharacterized protein</fullName>
    </submittedName>
</protein>
<organism evidence="1 2">
    <name type="scientific">Gossypium arboreum</name>
    <name type="common">Tree cotton</name>
    <name type="synonym">Gossypium nanking</name>
    <dbReference type="NCBI Taxonomy" id="29729"/>
    <lineage>
        <taxon>Eukaryota</taxon>
        <taxon>Viridiplantae</taxon>
        <taxon>Streptophyta</taxon>
        <taxon>Embryophyta</taxon>
        <taxon>Tracheophyta</taxon>
        <taxon>Spermatophyta</taxon>
        <taxon>Magnoliopsida</taxon>
        <taxon>eudicotyledons</taxon>
        <taxon>Gunneridae</taxon>
        <taxon>Pentapetalae</taxon>
        <taxon>rosids</taxon>
        <taxon>malvids</taxon>
        <taxon>Malvales</taxon>
        <taxon>Malvaceae</taxon>
        <taxon>Malvoideae</taxon>
        <taxon>Gossypium</taxon>
    </lineage>
</organism>
<sequence length="8" mass="991">MTNLIFPR</sequence>
<dbReference type="EMBL" id="KN390885">
    <property type="protein sequence ID" value="KHG09436.1"/>
    <property type="molecule type" value="Genomic_DNA"/>
</dbReference>
<keyword evidence="2" id="KW-1185">Reference proteome</keyword>
<name>A0A0B0NEJ3_GOSAR</name>
<proteinExistence type="predicted"/>
<dbReference type="Proteomes" id="UP000032142">
    <property type="component" value="Unassembled WGS sequence"/>
</dbReference>
<gene>
    <name evidence="1" type="ORF">F383_12033</name>
</gene>
<evidence type="ECO:0000313" key="1">
    <source>
        <dbReference type="EMBL" id="KHG09436.1"/>
    </source>
</evidence>
<evidence type="ECO:0000313" key="2">
    <source>
        <dbReference type="Proteomes" id="UP000032142"/>
    </source>
</evidence>
<accession>A0A0B0NEJ3</accession>